<name>A0A7M5WS00_9CNID</name>
<keyword evidence="1" id="KW-0732">Signal</keyword>
<accession>A0A7M5WS00</accession>
<feature type="chain" id="PRO_5029886275" evidence="1">
    <location>
        <begin position="20"/>
        <end position="99"/>
    </location>
</feature>
<keyword evidence="3" id="KW-1185">Reference proteome</keyword>
<organism evidence="2 3">
    <name type="scientific">Clytia hemisphaerica</name>
    <dbReference type="NCBI Taxonomy" id="252671"/>
    <lineage>
        <taxon>Eukaryota</taxon>
        <taxon>Metazoa</taxon>
        <taxon>Cnidaria</taxon>
        <taxon>Hydrozoa</taxon>
        <taxon>Hydroidolina</taxon>
        <taxon>Leptothecata</taxon>
        <taxon>Obeliida</taxon>
        <taxon>Clytiidae</taxon>
        <taxon>Clytia</taxon>
    </lineage>
</organism>
<dbReference type="Proteomes" id="UP000594262">
    <property type="component" value="Unplaced"/>
</dbReference>
<evidence type="ECO:0000313" key="2">
    <source>
        <dbReference type="EnsemblMetazoa" id="CLYHEMP008176.1"/>
    </source>
</evidence>
<reference evidence="2" key="1">
    <citation type="submission" date="2021-01" db="UniProtKB">
        <authorList>
            <consortium name="EnsemblMetazoa"/>
        </authorList>
    </citation>
    <scope>IDENTIFICATION</scope>
</reference>
<dbReference type="EnsemblMetazoa" id="CLYHEMT008176.1">
    <property type="protein sequence ID" value="CLYHEMP008176.1"/>
    <property type="gene ID" value="CLYHEMG008176"/>
</dbReference>
<sequence>FKPILLALCLCLASFAVLGKKQDGYSLSNEKYENLVRDVNADKVIESLEEHDELAADDEYVAELEEANNGNEKKDAYLALNILRSRRRRRRRRRRRSGK</sequence>
<protein>
    <submittedName>
        <fullName evidence="2">Uncharacterized protein</fullName>
    </submittedName>
</protein>
<evidence type="ECO:0000313" key="3">
    <source>
        <dbReference type="Proteomes" id="UP000594262"/>
    </source>
</evidence>
<dbReference type="AlphaFoldDB" id="A0A7M5WS00"/>
<feature type="signal peptide" evidence="1">
    <location>
        <begin position="1"/>
        <end position="19"/>
    </location>
</feature>
<proteinExistence type="predicted"/>
<evidence type="ECO:0000256" key="1">
    <source>
        <dbReference type="SAM" id="SignalP"/>
    </source>
</evidence>